<dbReference type="GO" id="GO:0005886">
    <property type="term" value="C:plasma membrane"/>
    <property type="evidence" value="ECO:0007669"/>
    <property type="project" value="TreeGrafter"/>
</dbReference>
<dbReference type="EMBL" id="HBEF01009655">
    <property type="protein sequence ID" value="CAD8333976.1"/>
    <property type="molecule type" value="Transcribed_RNA"/>
</dbReference>
<evidence type="ECO:0008006" key="3">
    <source>
        <dbReference type="Google" id="ProtNLM"/>
    </source>
</evidence>
<evidence type="ECO:0000313" key="2">
    <source>
        <dbReference type="EMBL" id="CAD8333976.1"/>
    </source>
</evidence>
<dbReference type="PANTHER" id="PTHR18640:SF5">
    <property type="entry name" value="SODIUM_BILE ACID COTRANSPORTER 7"/>
    <property type="match status" value="1"/>
</dbReference>
<dbReference type="Pfam" id="PF13593">
    <property type="entry name" value="SBF_like"/>
    <property type="match status" value="1"/>
</dbReference>
<dbReference type="PANTHER" id="PTHR18640">
    <property type="entry name" value="SOLUTE CARRIER FAMILY 10 MEMBER 7"/>
    <property type="match status" value="1"/>
</dbReference>
<keyword evidence="1" id="KW-0812">Transmembrane</keyword>
<feature type="transmembrane region" description="Helical" evidence="1">
    <location>
        <begin position="215"/>
        <end position="238"/>
    </location>
</feature>
<sequence>MDVSELQRAFSNVKLNVLVQLITFLAWPFCIGVPLHWLFTTQLPRLMPTALAEGLLILSCLPTTVNMCVILSNSAGGSTASALCNAVISNVAGVFLTPALLLYFFGASIQLPLLAMISKLCRQVLLPVAIGQALRTTPIKDAYVKRSKKFKRLQELILLGIVYNAFCNTFTKGLGLAANHALLLLGLLPTLHLGSMALSFQLFSSKLLNFTPSEVVAAMFCASQKTLAFGLPLINTVFEGNPNLAAYCAPIMFVHPLQLTLGSLLISRLSKYTSGDDE</sequence>
<evidence type="ECO:0000256" key="1">
    <source>
        <dbReference type="SAM" id="Phobius"/>
    </source>
</evidence>
<name>A0A7R9WSE7_9STRA</name>
<reference evidence="2" key="1">
    <citation type="submission" date="2021-01" db="EMBL/GenBank/DDBJ databases">
        <authorList>
            <person name="Corre E."/>
            <person name="Pelletier E."/>
            <person name="Niang G."/>
            <person name="Scheremetjew M."/>
            <person name="Finn R."/>
            <person name="Kale V."/>
            <person name="Holt S."/>
            <person name="Cochrane G."/>
            <person name="Meng A."/>
            <person name="Brown T."/>
            <person name="Cohen L."/>
        </authorList>
    </citation>
    <scope>NUCLEOTIDE SEQUENCE</scope>
    <source>
        <strain evidence="2">CCMP3328</strain>
    </source>
</reference>
<dbReference type="InterPro" id="IPR016833">
    <property type="entry name" value="Put_Na-Bile_cotransptr"/>
</dbReference>
<organism evidence="2">
    <name type="scientific">Craspedostauros australis</name>
    <dbReference type="NCBI Taxonomy" id="1486917"/>
    <lineage>
        <taxon>Eukaryota</taxon>
        <taxon>Sar</taxon>
        <taxon>Stramenopiles</taxon>
        <taxon>Ochrophyta</taxon>
        <taxon>Bacillariophyta</taxon>
        <taxon>Bacillariophyceae</taxon>
        <taxon>Bacillariophycidae</taxon>
        <taxon>Naviculales</taxon>
        <taxon>Naviculaceae</taxon>
        <taxon>Craspedostauros</taxon>
    </lineage>
</organism>
<feature type="transmembrane region" description="Helical" evidence="1">
    <location>
        <begin position="51"/>
        <end position="72"/>
    </location>
</feature>
<protein>
    <recommendedName>
        <fullName evidence="3">Sodium/bile acid cotransporter</fullName>
    </recommendedName>
</protein>
<dbReference type="InterPro" id="IPR038770">
    <property type="entry name" value="Na+/solute_symporter_sf"/>
</dbReference>
<feature type="transmembrane region" description="Helical" evidence="1">
    <location>
        <begin position="244"/>
        <end position="266"/>
    </location>
</feature>
<dbReference type="AlphaFoldDB" id="A0A7R9WSE7"/>
<proteinExistence type="predicted"/>
<accession>A0A7R9WSE7</accession>
<feature type="transmembrane region" description="Helical" evidence="1">
    <location>
        <begin position="92"/>
        <end position="115"/>
    </location>
</feature>
<gene>
    <name evidence="2" type="ORF">CAUS1442_LOCUS6081</name>
</gene>
<feature type="transmembrane region" description="Helical" evidence="1">
    <location>
        <begin position="17"/>
        <end position="39"/>
    </location>
</feature>
<feature type="transmembrane region" description="Helical" evidence="1">
    <location>
        <begin position="181"/>
        <end position="203"/>
    </location>
</feature>
<keyword evidence="1" id="KW-1133">Transmembrane helix</keyword>
<keyword evidence="1" id="KW-0472">Membrane</keyword>
<feature type="transmembrane region" description="Helical" evidence="1">
    <location>
        <begin position="156"/>
        <end position="175"/>
    </location>
</feature>
<dbReference type="Gene3D" id="1.20.1530.20">
    <property type="match status" value="1"/>
</dbReference>